<accession>A8M643</accession>
<evidence type="ECO:0000256" key="1">
    <source>
        <dbReference type="SAM" id="MobiDB-lite"/>
    </source>
</evidence>
<dbReference type="OrthoDB" id="3397716at2"/>
<evidence type="ECO:0000313" key="2">
    <source>
        <dbReference type="EMBL" id="ABW00259.1"/>
    </source>
</evidence>
<dbReference type="HOGENOM" id="CLU_1561776_0_0_11"/>
<dbReference type="EMBL" id="CP000850">
    <property type="protein sequence ID" value="ABW00259.1"/>
    <property type="molecule type" value="Genomic_DNA"/>
</dbReference>
<feature type="region of interest" description="Disordered" evidence="1">
    <location>
        <begin position="146"/>
        <end position="171"/>
    </location>
</feature>
<protein>
    <submittedName>
        <fullName evidence="2">Uncharacterized protein</fullName>
    </submittedName>
</protein>
<sequence length="171" mass="18920">MPDEVLRARRLAARRAWRGQASAEFAFELAVLPGRRWERSKGASSSLLAPVASSPVIEAAVLAVWDLTREDPPPQRDRVYRIRGDFGPVVVAHADEATLLARSDGPYLVIADRLGRIVWRVDGDPVWAEDLAEIFRELVEVAEGRPAVDESQIPPMPRLPWHRSPEAGSGS</sequence>
<gene>
    <name evidence="2" type="ordered locus">Sare_4486</name>
</gene>
<dbReference type="KEGG" id="saq:Sare_4486"/>
<reference evidence="2" key="1">
    <citation type="submission" date="2007-10" db="EMBL/GenBank/DDBJ databases">
        <title>Complete sequence of Salinispora arenicola CNS-205.</title>
        <authorList>
            <consortium name="US DOE Joint Genome Institute"/>
            <person name="Copeland A."/>
            <person name="Lucas S."/>
            <person name="Lapidus A."/>
            <person name="Barry K."/>
            <person name="Glavina del Rio T."/>
            <person name="Dalin E."/>
            <person name="Tice H."/>
            <person name="Pitluck S."/>
            <person name="Foster B."/>
            <person name="Schmutz J."/>
            <person name="Larimer F."/>
            <person name="Land M."/>
            <person name="Hauser L."/>
            <person name="Kyrpides N."/>
            <person name="Ivanova N."/>
            <person name="Jensen P.R."/>
            <person name="Moore B.S."/>
            <person name="Penn K."/>
            <person name="Jenkins C."/>
            <person name="Udwary D."/>
            <person name="Xiang L."/>
            <person name="Gontang E."/>
            <person name="Richardson P."/>
        </authorList>
    </citation>
    <scope>NUCLEOTIDE SEQUENCE [LARGE SCALE GENOMIC DNA]</scope>
    <source>
        <strain evidence="2">CNS-205</strain>
    </source>
</reference>
<proteinExistence type="predicted"/>
<dbReference type="PATRIC" id="fig|391037.6.peg.4530"/>
<organism evidence="2">
    <name type="scientific">Salinispora arenicola (strain CNS-205)</name>
    <dbReference type="NCBI Taxonomy" id="391037"/>
    <lineage>
        <taxon>Bacteria</taxon>
        <taxon>Bacillati</taxon>
        <taxon>Actinomycetota</taxon>
        <taxon>Actinomycetes</taxon>
        <taxon>Micromonosporales</taxon>
        <taxon>Micromonosporaceae</taxon>
        <taxon>Salinispora</taxon>
    </lineage>
</organism>
<dbReference type="AlphaFoldDB" id="A8M643"/>
<name>A8M643_SALAI</name>